<dbReference type="AlphaFoldDB" id="A0A2P2Q9F5"/>
<organism evidence="1">
    <name type="scientific">Rhizophora mucronata</name>
    <name type="common">Asiatic mangrove</name>
    <dbReference type="NCBI Taxonomy" id="61149"/>
    <lineage>
        <taxon>Eukaryota</taxon>
        <taxon>Viridiplantae</taxon>
        <taxon>Streptophyta</taxon>
        <taxon>Embryophyta</taxon>
        <taxon>Tracheophyta</taxon>
        <taxon>Spermatophyta</taxon>
        <taxon>Magnoliopsida</taxon>
        <taxon>eudicotyledons</taxon>
        <taxon>Gunneridae</taxon>
        <taxon>Pentapetalae</taxon>
        <taxon>rosids</taxon>
        <taxon>fabids</taxon>
        <taxon>Malpighiales</taxon>
        <taxon>Rhizophoraceae</taxon>
        <taxon>Rhizophora</taxon>
    </lineage>
</organism>
<protein>
    <submittedName>
        <fullName evidence="1">Uncharacterized protein</fullName>
    </submittedName>
</protein>
<reference evidence="1" key="1">
    <citation type="submission" date="2018-02" db="EMBL/GenBank/DDBJ databases">
        <title>Rhizophora mucronata_Transcriptome.</title>
        <authorList>
            <person name="Meera S.P."/>
            <person name="Sreeshan A."/>
            <person name="Augustine A."/>
        </authorList>
    </citation>
    <scope>NUCLEOTIDE SEQUENCE</scope>
    <source>
        <tissue evidence="1">Leaf</tissue>
    </source>
</reference>
<proteinExistence type="predicted"/>
<accession>A0A2P2Q9F5</accession>
<evidence type="ECO:0000313" key="1">
    <source>
        <dbReference type="EMBL" id="MBX63638.1"/>
    </source>
</evidence>
<dbReference type="EMBL" id="GGEC01083154">
    <property type="protein sequence ID" value="MBX63638.1"/>
    <property type="molecule type" value="Transcribed_RNA"/>
</dbReference>
<name>A0A2P2Q9F5_RHIMU</name>
<sequence length="72" mass="7976">MLCHCVPLFLFDQSHSNIYIHSVLDQSMGSGLNLVVMRMLQGQFGHGHVSHFYEMIGAVSGWGLIKPYLAGV</sequence>